<evidence type="ECO:0000259" key="2">
    <source>
        <dbReference type="Pfam" id="PF03190"/>
    </source>
</evidence>
<feature type="domain" description="Spermatogenesis-associated protein 20-like TRX" evidence="2">
    <location>
        <begin position="8"/>
        <end position="173"/>
    </location>
</feature>
<feature type="compositionally biased region" description="Basic and acidic residues" evidence="1">
    <location>
        <begin position="755"/>
        <end position="771"/>
    </location>
</feature>
<dbReference type="EMBL" id="CP031311">
    <property type="protein sequence ID" value="QCC47488.1"/>
    <property type="molecule type" value="Genomic_DNA"/>
</dbReference>
<dbReference type="GO" id="GO:0005975">
    <property type="term" value="P:carbohydrate metabolic process"/>
    <property type="evidence" value="ECO:0007669"/>
    <property type="project" value="InterPro"/>
</dbReference>
<dbReference type="KEGG" id="hlm:DV707_07335"/>
<dbReference type="InterPro" id="IPR012341">
    <property type="entry name" value="6hp_glycosidase-like_sf"/>
</dbReference>
<protein>
    <submittedName>
        <fullName evidence="3">Thioredoxin domain-containing protein</fullName>
    </submittedName>
</protein>
<evidence type="ECO:0000313" key="5">
    <source>
        <dbReference type="Proteomes" id="UP000236740"/>
    </source>
</evidence>
<dbReference type="Gene3D" id="1.50.10.10">
    <property type="match status" value="2"/>
</dbReference>
<dbReference type="Gene3D" id="3.40.30.10">
    <property type="entry name" value="Glutaredoxin"/>
    <property type="match status" value="1"/>
</dbReference>
<evidence type="ECO:0000313" key="6">
    <source>
        <dbReference type="Proteomes" id="UP000296733"/>
    </source>
</evidence>
<dbReference type="InterPro" id="IPR008928">
    <property type="entry name" value="6-hairpin_glycosidase_sf"/>
</dbReference>
<dbReference type="OrthoDB" id="28016at2157"/>
<feature type="region of interest" description="Disordered" evidence="1">
    <location>
        <begin position="721"/>
        <end position="771"/>
    </location>
</feature>
<accession>A0A1H5SW14</accession>
<name>A0A1H5SW14_9EURY</name>
<dbReference type="Pfam" id="PF03190">
    <property type="entry name" value="Thioredox_DsbH"/>
    <property type="match status" value="1"/>
</dbReference>
<evidence type="ECO:0000256" key="1">
    <source>
        <dbReference type="SAM" id="MobiDB-lite"/>
    </source>
</evidence>
<dbReference type="PANTHER" id="PTHR42899">
    <property type="entry name" value="SPERMATOGENESIS-ASSOCIATED PROTEIN 20"/>
    <property type="match status" value="1"/>
</dbReference>
<organism evidence="4 5">
    <name type="scientific">Halobellus limi</name>
    <dbReference type="NCBI Taxonomy" id="699433"/>
    <lineage>
        <taxon>Archaea</taxon>
        <taxon>Methanobacteriati</taxon>
        <taxon>Methanobacteriota</taxon>
        <taxon>Stenosarchaea group</taxon>
        <taxon>Halobacteria</taxon>
        <taxon>Halobacteriales</taxon>
        <taxon>Haloferacaceae</taxon>
        <taxon>Halobellus</taxon>
    </lineage>
</organism>
<feature type="compositionally biased region" description="Acidic residues" evidence="1">
    <location>
        <begin position="729"/>
        <end position="740"/>
    </location>
</feature>
<sequence>MDDPLSRNRLDEEESPYLRQHADNPVHWQPWDEAALTAARATDRPIFLSIGYSACHWCHVMAEESFEDEEVARVLNDSFVPIKVDREERPDLDRVYQTICQLVTGGGGWPLSVWLTPEGKPFYVGTYFPKTENPQRGNVPGFLDICRSFADSWESAANREEMENRADQWTDALRDNLETTPAGGSGPAGDVDDDREGVDDDVLADVAKSALRATDREHGGFGSGGPKFPQPGRIEALLRSHLRSGSDEALSAATTTLDAMAAGGVYDHVGGGFHRYATDREWTVPHFEKMLYDNAELPRVYLAAYQLTGKEAYATVARETFDFLDREFRHDEGGFYSTLDARSEGEEGKYYVWTPDSVEAAVDDERTAEIATERFGVTEAGNFEGETVLTVSASIPDLADAYDCDEGEIVDRLDDARRALFEAREERVRPARDEKILASWNGLAISSLARGGLVLGDDAYTELAADALGFVREHLWDSEEERLARRYKDGDVKGTGYLDDYAFLARGAFDLYGTTGDVDHLAFALDLARVVVEEFYDADAGTLYMTPAEGESLVTRPQELQDQSTPSSTGVATSLLLGLDAFAPDEGFDEVAGAVLDTHANRIRGGPLEHVSLALAADRRSRGGTEVVIAAGASEGSVPLPERFRESLATTYLPDSLVSPRPPTDDELTDWIDRLGTGEIPAIWRGREMRDGEPTVYVCEGRTCSPPTHSLSEAFGWFGAGGESTGESADVDDVSIDDNDVSIPDVGGDGSGEVGGDRPDDVGDGSRDGES</sequence>
<dbReference type="SUPFAM" id="SSF48208">
    <property type="entry name" value="Six-hairpin glycosidases"/>
    <property type="match status" value="1"/>
</dbReference>
<dbReference type="InterPro" id="IPR004879">
    <property type="entry name" value="Ssp411-like_TRX"/>
</dbReference>
<dbReference type="AlphaFoldDB" id="A0A1H5SW14"/>
<dbReference type="CDD" id="cd02955">
    <property type="entry name" value="SSP411"/>
    <property type="match status" value="1"/>
</dbReference>
<evidence type="ECO:0000313" key="3">
    <source>
        <dbReference type="EMBL" id="QCC47488.1"/>
    </source>
</evidence>
<evidence type="ECO:0000313" key="4">
    <source>
        <dbReference type="EMBL" id="SEF53987.1"/>
    </source>
</evidence>
<reference evidence="3 6" key="2">
    <citation type="journal article" date="2019" name="Nat. Commun.">
        <title>A new type of DNA phosphorothioation-based antiviral system in archaea.</title>
        <authorList>
            <person name="Xiong L."/>
            <person name="Liu S."/>
            <person name="Chen S."/>
            <person name="Xiao Y."/>
            <person name="Zhu B."/>
            <person name="Gao Y."/>
            <person name="Zhang Y."/>
            <person name="Chen B."/>
            <person name="Luo J."/>
            <person name="Deng Z."/>
            <person name="Chen X."/>
            <person name="Wang L."/>
            <person name="Chen S."/>
        </authorList>
    </citation>
    <scope>NUCLEOTIDE SEQUENCE [LARGE SCALE GENOMIC DNA]</scope>
    <source>
        <strain evidence="3 6">CGMCC 1.10331</strain>
    </source>
</reference>
<dbReference type="Proteomes" id="UP000236740">
    <property type="component" value="Unassembled WGS sequence"/>
</dbReference>
<gene>
    <name evidence="3" type="ORF">DV707_07335</name>
    <name evidence="4" type="ORF">SAMN04488133_0077</name>
</gene>
<keyword evidence="5" id="KW-1185">Reference proteome</keyword>
<reference evidence="4 5" key="1">
    <citation type="submission" date="2016-10" db="EMBL/GenBank/DDBJ databases">
        <authorList>
            <person name="de Groot N.N."/>
        </authorList>
    </citation>
    <scope>NUCLEOTIDE SEQUENCE [LARGE SCALE GENOMIC DNA]</scope>
    <source>
        <strain evidence="4 5">CGMCC 1.10331</strain>
    </source>
</reference>
<dbReference type="SUPFAM" id="SSF52833">
    <property type="entry name" value="Thioredoxin-like"/>
    <property type="match status" value="1"/>
</dbReference>
<feature type="region of interest" description="Disordered" evidence="1">
    <location>
        <begin position="176"/>
        <end position="197"/>
    </location>
</feature>
<dbReference type="PIRSF" id="PIRSF006402">
    <property type="entry name" value="UCP006402_thioredoxin"/>
    <property type="match status" value="1"/>
</dbReference>
<dbReference type="Proteomes" id="UP000296733">
    <property type="component" value="Chromosome"/>
</dbReference>
<dbReference type="InterPro" id="IPR036249">
    <property type="entry name" value="Thioredoxin-like_sf"/>
</dbReference>
<dbReference type="EMBL" id="FNVN01000001">
    <property type="protein sequence ID" value="SEF53987.1"/>
    <property type="molecule type" value="Genomic_DNA"/>
</dbReference>
<proteinExistence type="predicted"/>
<dbReference type="GeneID" id="39857890"/>
<dbReference type="RefSeq" id="WP_103989910.1">
    <property type="nucleotide sequence ID" value="NZ_CP031311.1"/>
</dbReference>
<dbReference type="PANTHER" id="PTHR42899:SF1">
    <property type="entry name" value="SPERMATOGENESIS-ASSOCIATED PROTEIN 20"/>
    <property type="match status" value="1"/>
</dbReference>
<dbReference type="InterPro" id="IPR024705">
    <property type="entry name" value="Ssp411"/>
</dbReference>